<reference evidence="1 2" key="1">
    <citation type="submission" date="2024-11" db="EMBL/GenBank/DDBJ databases">
        <title>Adaptive evolution of stress response genes in parasites aligns with host niche diversity.</title>
        <authorList>
            <person name="Hahn C."/>
            <person name="Resl P."/>
        </authorList>
    </citation>
    <scope>NUCLEOTIDE SEQUENCE [LARGE SCALE GENOMIC DNA]</scope>
    <source>
        <strain evidence="1">EGGRZ-B1_66</strain>
        <tissue evidence="1">Body</tissue>
    </source>
</reference>
<dbReference type="AlphaFoldDB" id="A0ABD2PQ98"/>
<keyword evidence="2" id="KW-1185">Reference proteome</keyword>
<sequence length="129" mass="14501">MMAHTLSCDKDDKDFSVYDELALKAPDIILEILDRQTSEDAKILKSICHTFLHLQDEICDYILESKFEAACITFIAQAQAVGNAYIANGNGTGQEFYFIWQLLLICLLRTLLSGGTGSKIEKKHFSFSE</sequence>
<name>A0ABD2PQ98_9PLAT</name>
<organism evidence="1 2">
    <name type="scientific">Cichlidogyrus casuarinus</name>
    <dbReference type="NCBI Taxonomy" id="1844966"/>
    <lineage>
        <taxon>Eukaryota</taxon>
        <taxon>Metazoa</taxon>
        <taxon>Spiralia</taxon>
        <taxon>Lophotrochozoa</taxon>
        <taxon>Platyhelminthes</taxon>
        <taxon>Monogenea</taxon>
        <taxon>Monopisthocotylea</taxon>
        <taxon>Dactylogyridea</taxon>
        <taxon>Ancyrocephalidae</taxon>
        <taxon>Cichlidogyrus</taxon>
    </lineage>
</organism>
<proteinExistence type="predicted"/>
<dbReference type="EMBL" id="JBJKFK010003643">
    <property type="protein sequence ID" value="KAL3309680.1"/>
    <property type="molecule type" value="Genomic_DNA"/>
</dbReference>
<evidence type="ECO:0000313" key="1">
    <source>
        <dbReference type="EMBL" id="KAL3309680.1"/>
    </source>
</evidence>
<accession>A0ABD2PQ98</accession>
<evidence type="ECO:0000313" key="2">
    <source>
        <dbReference type="Proteomes" id="UP001626550"/>
    </source>
</evidence>
<comment type="caution">
    <text evidence="1">The sequence shown here is derived from an EMBL/GenBank/DDBJ whole genome shotgun (WGS) entry which is preliminary data.</text>
</comment>
<dbReference type="Proteomes" id="UP001626550">
    <property type="component" value="Unassembled WGS sequence"/>
</dbReference>
<protein>
    <submittedName>
        <fullName evidence="1">Uncharacterized protein</fullName>
    </submittedName>
</protein>
<gene>
    <name evidence="1" type="ORF">Ciccas_011771</name>
</gene>